<evidence type="ECO:0000256" key="7">
    <source>
        <dbReference type="ARBA" id="ARBA00067087"/>
    </source>
</evidence>
<feature type="domain" description="Mandelate racemase/muconate lactonizing enzyme C-terminal" evidence="9">
    <location>
        <begin position="158"/>
        <end position="261"/>
    </location>
</feature>
<evidence type="ECO:0000256" key="3">
    <source>
        <dbReference type="ARBA" id="ARBA00022842"/>
    </source>
</evidence>
<dbReference type="InterPro" id="IPR029065">
    <property type="entry name" value="Enolase_C-like"/>
</dbReference>
<dbReference type="CDD" id="cd03327">
    <property type="entry name" value="MR_like_2"/>
    <property type="match status" value="1"/>
</dbReference>
<keyword evidence="11" id="KW-1185">Reference proteome</keyword>
<keyword evidence="4" id="KW-0456">Lyase</keyword>
<protein>
    <recommendedName>
        <fullName evidence="8">L-rhamnonate dehydratase</fullName>
        <ecNumber evidence="7">4.2.1.90</ecNumber>
    </recommendedName>
</protein>
<organism evidence="10 11">
    <name type="scientific">Zobellella endophytica</name>
    <dbReference type="NCBI Taxonomy" id="2116700"/>
    <lineage>
        <taxon>Bacteria</taxon>
        <taxon>Pseudomonadati</taxon>
        <taxon>Pseudomonadota</taxon>
        <taxon>Gammaproteobacteria</taxon>
        <taxon>Aeromonadales</taxon>
        <taxon>Aeromonadaceae</taxon>
        <taxon>Zobellella</taxon>
    </lineage>
</organism>
<dbReference type="InterPro" id="IPR013341">
    <property type="entry name" value="Mandelate_racemase_N_dom"/>
</dbReference>
<proteinExistence type="inferred from homology"/>
<dbReference type="SMART" id="SM00922">
    <property type="entry name" value="MR_MLE"/>
    <property type="match status" value="1"/>
</dbReference>
<accession>A0A2P7QXC1</accession>
<dbReference type="InterPro" id="IPR046945">
    <property type="entry name" value="RHMD-like"/>
</dbReference>
<sequence>MKIINVRARVFEWKGHTVPPQPHFCSNAMDLLWDKGDSMGTFRFHGWTVVEVETDDGLVGIGNVALAPRIAKAIIDQYLAPLVLGHDPFDYEYLWQRMYRSTHAWGRKGVAMAAISAIDIALWDLMGKATGRPVFKLLGGRTKEKIPCYASKLYRTDLGEMQAEAQRYLDQGFTAMKMRFGYGPKDGPEGMRKNLDSVAAVREVIGPDVDLMLECYMGWNLEYAKRMLPKLEKFEPRWLEEPVLADDIDGYAELNRLTSIPISGGEHEFTSHGFRQLLDKRAVSVIQYDTNRVGGITAAHKINALAEVYGVPVIPHAGQMHNYHLTMSTLASPMSEYFPVHEVEVGNELFYYIFEGDPTPENGFIDLDEHKPGLGLTLSQRYLDQFNIVE</sequence>
<dbReference type="EMBL" id="PXYG01000009">
    <property type="protein sequence ID" value="PSJ42605.1"/>
    <property type="molecule type" value="Genomic_DNA"/>
</dbReference>
<dbReference type="FunFam" id="3.20.20.120:FF:000005">
    <property type="entry name" value="Putative L-rhamnonate dehydratase"/>
    <property type="match status" value="1"/>
</dbReference>
<dbReference type="AlphaFoldDB" id="A0A2P7QXC1"/>
<dbReference type="RefSeq" id="WP_106730823.1">
    <property type="nucleotide sequence ID" value="NZ_PXYG01000009.1"/>
</dbReference>
<dbReference type="SUPFAM" id="SSF51604">
    <property type="entry name" value="Enolase C-terminal domain-like"/>
    <property type="match status" value="1"/>
</dbReference>
<evidence type="ECO:0000313" key="11">
    <source>
        <dbReference type="Proteomes" id="UP000240243"/>
    </source>
</evidence>
<evidence type="ECO:0000259" key="9">
    <source>
        <dbReference type="SMART" id="SM00922"/>
    </source>
</evidence>
<evidence type="ECO:0000256" key="1">
    <source>
        <dbReference type="ARBA" id="ARBA00001946"/>
    </source>
</evidence>
<dbReference type="InterPro" id="IPR034619">
    <property type="entry name" value="L-lyxonate_dehydratase"/>
</dbReference>
<dbReference type="SUPFAM" id="SSF54826">
    <property type="entry name" value="Enolase N-terminal domain-like"/>
    <property type="match status" value="1"/>
</dbReference>
<dbReference type="GO" id="GO:0050032">
    <property type="term" value="F:L-rhamnonate dehydratase activity"/>
    <property type="evidence" value="ECO:0007669"/>
    <property type="project" value="UniProtKB-EC"/>
</dbReference>
<dbReference type="Pfam" id="PF02746">
    <property type="entry name" value="MR_MLE_N"/>
    <property type="match status" value="1"/>
</dbReference>
<dbReference type="GO" id="GO:0000287">
    <property type="term" value="F:magnesium ion binding"/>
    <property type="evidence" value="ECO:0007669"/>
    <property type="project" value="TreeGrafter"/>
</dbReference>
<dbReference type="SFLD" id="SFLDS00001">
    <property type="entry name" value="Enolase"/>
    <property type="match status" value="1"/>
</dbReference>
<comment type="cofactor">
    <cofactor evidence="1">
        <name>Mg(2+)</name>
        <dbReference type="ChEBI" id="CHEBI:18420"/>
    </cofactor>
</comment>
<dbReference type="Gene3D" id="3.20.20.120">
    <property type="entry name" value="Enolase-like C-terminal domain"/>
    <property type="match status" value="1"/>
</dbReference>
<keyword evidence="2" id="KW-0479">Metal-binding</keyword>
<gene>
    <name evidence="10" type="ORF">C7H85_16590</name>
</gene>
<dbReference type="EC" id="4.2.1.90" evidence="7"/>
<dbReference type="InterPro" id="IPR029017">
    <property type="entry name" value="Enolase-like_N"/>
</dbReference>
<comment type="subunit">
    <text evidence="6">Homooctamer; tetramer of dimers.</text>
</comment>
<comment type="similarity">
    <text evidence="5">Belongs to the mandelate racemase/muconate lactonizing enzyme family. RhamD subfamily.</text>
</comment>
<dbReference type="PANTHER" id="PTHR13794">
    <property type="entry name" value="ENOLASE SUPERFAMILY, MANDELATE RACEMASE"/>
    <property type="match status" value="1"/>
</dbReference>
<dbReference type="GO" id="GO:0016052">
    <property type="term" value="P:carbohydrate catabolic process"/>
    <property type="evidence" value="ECO:0007669"/>
    <property type="project" value="TreeGrafter"/>
</dbReference>
<dbReference type="SFLD" id="SFLDG00179">
    <property type="entry name" value="mandelate_racemase"/>
    <property type="match status" value="1"/>
</dbReference>
<reference evidence="10 11" key="1">
    <citation type="submission" date="2018-03" db="EMBL/GenBank/DDBJ databases">
        <title>The draft genome of Zobellella sp. 59N8.</title>
        <authorList>
            <person name="Liu L."/>
            <person name="Li L."/>
            <person name="Zhang X."/>
            <person name="Liang L."/>
            <person name="Wang T."/>
        </authorList>
    </citation>
    <scope>NUCLEOTIDE SEQUENCE [LARGE SCALE GENOMIC DNA]</scope>
    <source>
        <strain evidence="10 11">59N8</strain>
    </source>
</reference>
<evidence type="ECO:0000256" key="6">
    <source>
        <dbReference type="ARBA" id="ARBA00063011"/>
    </source>
</evidence>
<name>A0A2P7QXC1_9GAMM</name>
<evidence type="ECO:0000256" key="2">
    <source>
        <dbReference type="ARBA" id="ARBA00022723"/>
    </source>
</evidence>
<dbReference type="PROSITE" id="PS00908">
    <property type="entry name" value="MR_MLE_1"/>
    <property type="match status" value="1"/>
</dbReference>
<dbReference type="InterPro" id="IPR036849">
    <property type="entry name" value="Enolase-like_C_sf"/>
</dbReference>
<evidence type="ECO:0000256" key="5">
    <source>
        <dbReference type="ARBA" id="ARBA00061339"/>
    </source>
</evidence>
<dbReference type="Gene3D" id="3.30.390.10">
    <property type="entry name" value="Enolase-like, N-terminal domain"/>
    <property type="match status" value="1"/>
</dbReference>
<dbReference type="Pfam" id="PF13378">
    <property type="entry name" value="MR_MLE_C"/>
    <property type="match status" value="1"/>
</dbReference>
<dbReference type="InterPro" id="IPR018110">
    <property type="entry name" value="Mandel_Rmase/mucon_lact_enz_CS"/>
</dbReference>
<dbReference type="InterPro" id="IPR013342">
    <property type="entry name" value="Mandelate_racemase_C"/>
</dbReference>
<dbReference type="SFLD" id="SFLDF00554">
    <property type="entry name" value="L-lyxonate_dehydratase"/>
    <property type="match status" value="1"/>
</dbReference>
<dbReference type="OrthoDB" id="103536at2"/>
<dbReference type="InterPro" id="IPR023444">
    <property type="entry name" value="L-Rhamnon_dehydrat"/>
</dbReference>
<keyword evidence="3" id="KW-0460">Magnesium</keyword>
<evidence type="ECO:0000313" key="10">
    <source>
        <dbReference type="EMBL" id="PSJ42605.1"/>
    </source>
</evidence>
<dbReference type="GO" id="GO:0009063">
    <property type="term" value="P:amino acid catabolic process"/>
    <property type="evidence" value="ECO:0007669"/>
    <property type="project" value="InterPro"/>
</dbReference>
<comment type="caution">
    <text evidence="10">The sequence shown here is derived from an EMBL/GenBank/DDBJ whole genome shotgun (WGS) entry which is preliminary data.</text>
</comment>
<evidence type="ECO:0000256" key="4">
    <source>
        <dbReference type="ARBA" id="ARBA00023239"/>
    </source>
</evidence>
<dbReference type="PANTHER" id="PTHR13794:SF58">
    <property type="entry name" value="MITOCHONDRIAL ENOLASE SUPERFAMILY MEMBER 1"/>
    <property type="match status" value="1"/>
</dbReference>
<dbReference type="Proteomes" id="UP000240243">
    <property type="component" value="Unassembled WGS sequence"/>
</dbReference>
<evidence type="ECO:0000256" key="8">
    <source>
        <dbReference type="ARBA" id="ARBA00074351"/>
    </source>
</evidence>